<dbReference type="RefSeq" id="WP_073399152.1">
    <property type="nucleotide sequence ID" value="NZ_FQTV01000002.1"/>
</dbReference>
<reference evidence="1 2" key="1">
    <citation type="submission" date="2016-11" db="EMBL/GenBank/DDBJ databases">
        <authorList>
            <person name="Jaros S."/>
            <person name="Januszkiewicz K."/>
            <person name="Wedrychowicz H."/>
        </authorList>
    </citation>
    <scope>NUCLEOTIDE SEQUENCE [LARGE SCALE GENOMIC DNA]</scope>
    <source>
        <strain evidence="1 2">DSM 26991</strain>
    </source>
</reference>
<dbReference type="OrthoDB" id="9982991at2"/>
<keyword evidence="2" id="KW-1185">Reference proteome</keyword>
<organism evidence="1 2">
    <name type="scientific">Bacteroides luti</name>
    <dbReference type="NCBI Taxonomy" id="1297750"/>
    <lineage>
        <taxon>Bacteria</taxon>
        <taxon>Pseudomonadati</taxon>
        <taxon>Bacteroidota</taxon>
        <taxon>Bacteroidia</taxon>
        <taxon>Bacteroidales</taxon>
        <taxon>Bacteroidaceae</taxon>
        <taxon>Bacteroides</taxon>
    </lineage>
</organism>
<gene>
    <name evidence="1" type="ORF">SAMN05444405_102313</name>
</gene>
<dbReference type="EMBL" id="FQTV01000002">
    <property type="protein sequence ID" value="SHE69671.1"/>
    <property type="molecule type" value="Genomic_DNA"/>
</dbReference>
<dbReference type="AlphaFoldDB" id="A0A1M4VKW3"/>
<sequence>MFAKSNNSYDMIYKEPICSNCEHRIYDKPGAYCKAFPDGDGIPDEILVGAKSHFRLFKGQKGSLIYSPQKKILFN</sequence>
<accession>A0A1M4VKW3</accession>
<name>A0A1M4VKW3_9BACE</name>
<proteinExistence type="predicted"/>
<evidence type="ECO:0000313" key="1">
    <source>
        <dbReference type="EMBL" id="SHE69671.1"/>
    </source>
</evidence>
<evidence type="ECO:0000313" key="2">
    <source>
        <dbReference type="Proteomes" id="UP000184509"/>
    </source>
</evidence>
<dbReference type="Proteomes" id="UP000184509">
    <property type="component" value="Unassembled WGS sequence"/>
</dbReference>
<protein>
    <submittedName>
        <fullName evidence="1">Uncharacterized protein</fullName>
    </submittedName>
</protein>